<dbReference type="NCBIfam" id="TIGR01446">
    <property type="entry name" value="DnaD_dom"/>
    <property type="match status" value="1"/>
</dbReference>
<proteinExistence type="inferred from homology"/>
<dbReference type="InterPro" id="IPR034829">
    <property type="entry name" value="DnaD-like_sf"/>
</dbReference>
<feature type="domain" description="DnaB/C C-terminal" evidence="3">
    <location>
        <begin position="196"/>
        <end position="247"/>
    </location>
</feature>
<keyword evidence="5" id="KW-1185">Reference proteome</keyword>
<dbReference type="EMBL" id="ASRV01000205">
    <property type="protein sequence ID" value="EOR20410.1"/>
    <property type="molecule type" value="Genomic_DNA"/>
</dbReference>
<dbReference type="Gene3D" id="1.10.10.630">
    <property type="entry name" value="DnaD domain-like"/>
    <property type="match status" value="1"/>
</dbReference>
<evidence type="ECO:0000256" key="1">
    <source>
        <dbReference type="ARBA" id="ARBA00093462"/>
    </source>
</evidence>
<dbReference type="AlphaFoldDB" id="R9BUP6"/>
<dbReference type="PANTHER" id="PTHR37293">
    <property type="entry name" value="PHAGE REPLICATION PROTEIN-RELATED"/>
    <property type="match status" value="1"/>
</dbReference>
<comment type="caution">
    <text evidence="4">The sequence shown here is derived from an EMBL/GenBank/DDBJ whole genome shotgun (WGS) entry which is preliminary data.</text>
</comment>
<evidence type="ECO:0000259" key="3">
    <source>
        <dbReference type="Pfam" id="PF07261"/>
    </source>
</evidence>
<accession>R9BUP6</accession>
<dbReference type="PATRIC" id="fig|1202534.3.peg.3441"/>
<sequence length="284" mass="32923">MAIFRTVKNKNYSIMHNGFLTDNRLSMKAKGLLAYFLSKPDDWEFYSNEITKNCRDGKDSIATGIKELVNVGYIERFYKRNENGRFEGGYEYLVYETTSHKEKFFIEESTEAEKSKVENTVSELTKMDFANSENPPLLNTEYILSTEYKLNTKTPPPTEYKLNTDSHEKNNNIGTNKINKEEWWRSSNKDIYEFYINNGFGKINSVIIDVLDHNIKKYSKEAIKIAMIEAIKNNKYTLSYVEGILNKSKGKFRGKKGEFKIGDSTSSDEGHIREEGYILDIDDL</sequence>
<dbReference type="Pfam" id="PF07261">
    <property type="entry name" value="DnaB_2"/>
    <property type="match status" value="1"/>
</dbReference>
<reference evidence="4 5" key="1">
    <citation type="submission" date="2013-03" db="EMBL/GenBank/DDBJ databases">
        <title>Whole genome shotgun sequencing of Clostridium sartagoforme AAU1.</title>
        <authorList>
            <person name="Joshi C.G."/>
            <person name="Duggirala S.M."/>
            <person name="Nathani N.M."/>
            <person name="Bhatt V.D."/>
            <person name="Patel A.K."/>
            <person name="Pandya P.R."/>
            <person name="KaPatel J.A."/>
        </authorList>
    </citation>
    <scope>NUCLEOTIDE SEQUENCE [LARGE SCALE GENOMIC DNA]</scope>
    <source>
        <strain evidence="4 5">AAU1</strain>
    </source>
</reference>
<name>R9BUP6_9CLOT</name>
<evidence type="ECO:0000313" key="5">
    <source>
        <dbReference type="Proteomes" id="UP000013988"/>
    </source>
</evidence>
<gene>
    <name evidence="4" type="ORF">A500_17285</name>
</gene>
<evidence type="ECO:0000256" key="2">
    <source>
        <dbReference type="SAM" id="MobiDB-lite"/>
    </source>
</evidence>
<dbReference type="RefSeq" id="WP_016208689.1">
    <property type="nucleotide sequence ID" value="NZ_ASRV01000205.1"/>
</dbReference>
<evidence type="ECO:0000313" key="4">
    <source>
        <dbReference type="EMBL" id="EOR20410.1"/>
    </source>
</evidence>
<feature type="region of interest" description="Disordered" evidence="2">
    <location>
        <begin position="154"/>
        <end position="173"/>
    </location>
</feature>
<dbReference type="PANTHER" id="PTHR37293:SF9">
    <property type="entry name" value="PHI ETA ORF 22-LIKE PROTEIN"/>
    <property type="match status" value="1"/>
</dbReference>
<dbReference type="InterPro" id="IPR053162">
    <property type="entry name" value="DnaD"/>
</dbReference>
<dbReference type="OrthoDB" id="9803733at2"/>
<dbReference type="SUPFAM" id="SSF158499">
    <property type="entry name" value="DnaD domain-like"/>
    <property type="match status" value="1"/>
</dbReference>
<protein>
    <submittedName>
        <fullName evidence="4">Phage replication protein</fullName>
    </submittedName>
</protein>
<comment type="similarity">
    <text evidence="1">Belongs to the DnaB/DnaD family.</text>
</comment>
<organism evidence="4 5">
    <name type="scientific">Clostridium sartagoforme AAU1</name>
    <dbReference type="NCBI Taxonomy" id="1202534"/>
    <lineage>
        <taxon>Bacteria</taxon>
        <taxon>Bacillati</taxon>
        <taxon>Bacillota</taxon>
        <taxon>Clostridia</taxon>
        <taxon>Eubacteriales</taxon>
        <taxon>Clostridiaceae</taxon>
        <taxon>Clostridium</taxon>
    </lineage>
</organism>
<dbReference type="InterPro" id="IPR006343">
    <property type="entry name" value="DnaB/C_C"/>
</dbReference>
<dbReference type="Proteomes" id="UP000013988">
    <property type="component" value="Unassembled WGS sequence"/>
</dbReference>